<dbReference type="EMBL" id="FXTP01000004">
    <property type="protein sequence ID" value="SMO53918.1"/>
    <property type="molecule type" value="Genomic_DNA"/>
</dbReference>
<name>A0A521C3E5_9BACT</name>
<dbReference type="AlphaFoldDB" id="A0A521C3E5"/>
<dbReference type="Proteomes" id="UP000317557">
    <property type="component" value="Unassembled WGS sequence"/>
</dbReference>
<proteinExistence type="predicted"/>
<gene>
    <name evidence="1" type="ORF">SAMN06265219_104122</name>
</gene>
<organism evidence="1 2">
    <name type="scientific">Gracilimonas mengyeensis</name>
    <dbReference type="NCBI Taxonomy" id="1302730"/>
    <lineage>
        <taxon>Bacteria</taxon>
        <taxon>Pseudomonadati</taxon>
        <taxon>Balneolota</taxon>
        <taxon>Balneolia</taxon>
        <taxon>Balneolales</taxon>
        <taxon>Balneolaceae</taxon>
        <taxon>Gracilimonas</taxon>
    </lineage>
</organism>
<keyword evidence="2" id="KW-1185">Reference proteome</keyword>
<accession>A0A521C3E5</accession>
<evidence type="ECO:0000313" key="1">
    <source>
        <dbReference type="EMBL" id="SMO53918.1"/>
    </source>
</evidence>
<sequence length="63" mass="7038">MPHMVFGQAWYILVIMQKYNHLDLQDRHKIHALLEAGHSIGSYSSNTGMRNDHDAITGTTGSA</sequence>
<reference evidence="1 2" key="1">
    <citation type="submission" date="2017-05" db="EMBL/GenBank/DDBJ databases">
        <authorList>
            <person name="Varghese N."/>
            <person name="Submissions S."/>
        </authorList>
    </citation>
    <scope>NUCLEOTIDE SEQUENCE [LARGE SCALE GENOMIC DNA]</scope>
    <source>
        <strain evidence="1 2">DSM 21985</strain>
    </source>
</reference>
<protein>
    <submittedName>
        <fullName evidence="1">Uncharacterized protein</fullName>
    </submittedName>
</protein>
<evidence type="ECO:0000313" key="2">
    <source>
        <dbReference type="Proteomes" id="UP000317557"/>
    </source>
</evidence>